<sequence>MRRAVRWAHGLEDLALTEHASTVRRAKCAMQCNDSHAVLPSPSFAHRHKLKDGVEADGCGYDALALRGPSVAHPRGEGREGLGLPPSSDA</sequence>
<dbReference type="AlphaFoldDB" id="A0AB34IKA7"/>
<reference evidence="2 3" key="1">
    <citation type="journal article" date="2024" name="Science">
        <title>Giant polyketide synthase enzymes in the biosynthesis of giant marine polyether toxins.</title>
        <authorList>
            <person name="Fallon T.R."/>
            <person name="Shende V.V."/>
            <person name="Wierzbicki I.H."/>
            <person name="Pendleton A.L."/>
            <person name="Watervoot N.F."/>
            <person name="Auber R.P."/>
            <person name="Gonzalez D.J."/>
            <person name="Wisecaver J.H."/>
            <person name="Moore B.S."/>
        </authorList>
    </citation>
    <scope>NUCLEOTIDE SEQUENCE [LARGE SCALE GENOMIC DNA]</scope>
    <source>
        <strain evidence="2 3">12B1</strain>
    </source>
</reference>
<protein>
    <submittedName>
        <fullName evidence="2">Uncharacterized protein</fullName>
    </submittedName>
</protein>
<dbReference type="EMBL" id="JBGBPQ010000025">
    <property type="protein sequence ID" value="KAL1499655.1"/>
    <property type="molecule type" value="Genomic_DNA"/>
</dbReference>
<evidence type="ECO:0000313" key="2">
    <source>
        <dbReference type="EMBL" id="KAL1499655.1"/>
    </source>
</evidence>
<dbReference type="Proteomes" id="UP001515480">
    <property type="component" value="Unassembled WGS sequence"/>
</dbReference>
<gene>
    <name evidence="2" type="ORF">AB1Y20_011852</name>
</gene>
<organism evidence="2 3">
    <name type="scientific">Prymnesium parvum</name>
    <name type="common">Toxic golden alga</name>
    <dbReference type="NCBI Taxonomy" id="97485"/>
    <lineage>
        <taxon>Eukaryota</taxon>
        <taxon>Haptista</taxon>
        <taxon>Haptophyta</taxon>
        <taxon>Prymnesiophyceae</taxon>
        <taxon>Prymnesiales</taxon>
        <taxon>Prymnesiaceae</taxon>
        <taxon>Prymnesium</taxon>
    </lineage>
</organism>
<feature type="region of interest" description="Disordered" evidence="1">
    <location>
        <begin position="68"/>
        <end position="90"/>
    </location>
</feature>
<name>A0AB34IKA7_PRYPA</name>
<accession>A0AB34IKA7</accession>
<proteinExistence type="predicted"/>
<comment type="caution">
    <text evidence="2">The sequence shown here is derived from an EMBL/GenBank/DDBJ whole genome shotgun (WGS) entry which is preliminary data.</text>
</comment>
<evidence type="ECO:0000256" key="1">
    <source>
        <dbReference type="SAM" id="MobiDB-lite"/>
    </source>
</evidence>
<evidence type="ECO:0000313" key="3">
    <source>
        <dbReference type="Proteomes" id="UP001515480"/>
    </source>
</evidence>
<keyword evidence="3" id="KW-1185">Reference proteome</keyword>